<gene>
    <name evidence="1" type="ORF">ME9_01088</name>
</gene>
<proteinExistence type="predicted"/>
<organism evidence="1 2">
    <name type="scientific">Bartonella taylorii 8TBB</name>
    <dbReference type="NCBI Taxonomy" id="1094560"/>
    <lineage>
        <taxon>Bacteria</taxon>
        <taxon>Pseudomonadati</taxon>
        <taxon>Pseudomonadota</taxon>
        <taxon>Alphaproteobacteria</taxon>
        <taxon>Hyphomicrobiales</taxon>
        <taxon>Bartonellaceae</taxon>
        <taxon>Bartonella</taxon>
    </lineage>
</organism>
<evidence type="ECO:0000313" key="2">
    <source>
        <dbReference type="Proteomes" id="UP000002648"/>
    </source>
</evidence>
<reference evidence="1 2" key="1">
    <citation type="submission" date="2012-03" db="EMBL/GenBank/DDBJ databases">
        <title>The Genome Sequence of Bartonella taylorii 8TBB.</title>
        <authorList>
            <consortium name="The Broad Institute Genome Sequencing Platform"/>
            <consortium name="The Broad Institute Genome Sequencing Center for Infectious Disease"/>
            <person name="Feldgarden M."/>
            <person name="Kirby J."/>
            <person name="Kosoy M."/>
            <person name="Birtles R."/>
            <person name="Probert W.S."/>
            <person name="Chiaraviglio L."/>
            <person name="Young S.K."/>
            <person name="Zeng Q."/>
            <person name="Gargeya S."/>
            <person name="Fitzgerald M."/>
            <person name="Haas B."/>
            <person name="Abouelleil A."/>
            <person name="Alvarado L."/>
            <person name="Arachchi H.M."/>
            <person name="Berlin A."/>
            <person name="Chapman S.B."/>
            <person name="Gearin G."/>
            <person name="Goldberg J."/>
            <person name="Griggs A."/>
            <person name="Gujja S."/>
            <person name="Hansen M."/>
            <person name="Heiman D."/>
            <person name="Howarth C."/>
            <person name="Larimer J."/>
            <person name="Lui A."/>
            <person name="MacDonald P.J.P."/>
            <person name="McCowen C."/>
            <person name="Montmayeur A."/>
            <person name="Murphy C."/>
            <person name="Neiman D."/>
            <person name="Pearson M."/>
            <person name="Priest M."/>
            <person name="Roberts A."/>
            <person name="Saif S."/>
            <person name="Shea T."/>
            <person name="Sisk P."/>
            <person name="Stolte C."/>
            <person name="Sykes S."/>
            <person name="Wortman J."/>
            <person name="Nusbaum C."/>
            <person name="Birren B."/>
        </authorList>
    </citation>
    <scope>NUCLEOTIDE SEQUENCE [LARGE SCALE GENOMIC DNA]</scope>
    <source>
        <strain evidence="1 2">8TBB</strain>
    </source>
</reference>
<protein>
    <submittedName>
        <fullName evidence="1">Uncharacterized protein</fullName>
    </submittedName>
</protein>
<name>A0A9P2W2S4_BARTA</name>
<comment type="caution">
    <text evidence="1">The sequence shown here is derived from an EMBL/GenBank/DDBJ whole genome shotgun (WGS) entry which is preliminary data.</text>
</comment>
<sequence length="151" mass="18012">MQKSALSLEYGRCINTMFSDFLYRFYTFHIAIKWRSFFLRSFIVHQTFSTIISFPFEKSTFGLRKKLISVRSLCNSTFLPRSYKIHHKSVPSFFCNKTRKLSIREQSFYSCSKTANDKSLQSIKYFDNTISNFTFSICIKSRIKQTFKFIR</sequence>
<evidence type="ECO:0000313" key="1">
    <source>
        <dbReference type="EMBL" id="EJF94167.1"/>
    </source>
</evidence>
<dbReference type="AlphaFoldDB" id="A0A9P2W2S4"/>
<dbReference type="EMBL" id="AIMD01000035">
    <property type="protein sequence ID" value="EJF94167.1"/>
    <property type="molecule type" value="Genomic_DNA"/>
</dbReference>
<dbReference type="Proteomes" id="UP000002648">
    <property type="component" value="Unassembled WGS sequence"/>
</dbReference>
<accession>A0A9P2W2S4</accession>
<keyword evidence="2" id="KW-1185">Reference proteome</keyword>